<dbReference type="Proteomes" id="UP000198744">
    <property type="component" value="Unassembled WGS sequence"/>
</dbReference>
<sequence length="149" mass="16260">MSIPSMTEEKAAKGFKEGFDCSQQVLAYAAGRHNLGMDEKEAFKIGAPFGGGMWNGDTCGCVSGALMAIGLRYGHCVPYDKETKALLTAKAVEFEKKFVERNGSLICRNILGYNLTVPEELKKIMEQNLFFTVCTGLVCSACEILDEVL</sequence>
<dbReference type="InterPro" id="IPR010181">
    <property type="entry name" value="CGCAxxGCC_motif"/>
</dbReference>
<dbReference type="RefSeq" id="WP_093884423.1">
    <property type="nucleotide sequence ID" value="NZ_FOBS01000028.1"/>
</dbReference>
<evidence type="ECO:0000313" key="1">
    <source>
        <dbReference type="EMBL" id="SEM63399.1"/>
    </source>
</evidence>
<protein>
    <submittedName>
        <fullName evidence="1">C_GCAxxG_C_C family probable redox protein</fullName>
    </submittedName>
</protein>
<dbReference type="EMBL" id="FOBS01000028">
    <property type="protein sequence ID" value="SEM63399.1"/>
    <property type="molecule type" value="Genomic_DNA"/>
</dbReference>
<dbReference type="NCBIfam" id="TIGR01909">
    <property type="entry name" value="C_GCAxxG_C_C"/>
    <property type="match status" value="1"/>
</dbReference>
<dbReference type="OrthoDB" id="9791535at2"/>
<keyword evidence="2" id="KW-1185">Reference proteome</keyword>
<gene>
    <name evidence="1" type="ORF">SAMN04489760_12837</name>
</gene>
<name>A0A1H8A0T2_9BACT</name>
<proteinExistence type="predicted"/>
<dbReference type="STRING" id="43775.SAMN04489760_12837"/>
<dbReference type="Pfam" id="PF09719">
    <property type="entry name" value="C_GCAxxG_C_C"/>
    <property type="match status" value="1"/>
</dbReference>
<reference evidence="1 2" key="1">
    <citation type="submission" date="2016-10" db="EMBL/GenBank/DDBJ databases">
        <authorList>
            <person name="de Groot N.N."/>
        </authorList>
    </citation>
    <scope>NUCLEOTIDE SEQUENCE [LARGE SCALE GENOMIC DNA]</scope>
    <source>
        <strain evidence="1 2">DSM 8423</strain>
    </source>
</reference>
<dbReference type="AlphaFoldDB" id="A0A1H8A0T2"/>
<evidence type="ECO:0000313" key="2">
    <source>
        <dbReference type="Proteomes" id="UP000198744"/>
    </source>
</evidence>
<organism evidence="1 2">
    <name type="scientific">Syntrophus gentianae</name>
    <dbReference type="NCBI Taxonomy" id="43775"/>
    <lineage>
        <taxon>Bacteria</taxon>
        <taxon>Pseudomonadati</taxon>
        <taxon>Thermodesulfobacteriota</taxon>
        <taxon>Syntrophia</taxon>
        <taxon>Syntrophales</taxon>
        <taxon>Syntrophaceae</taxon>
        <taxon>Syntrophus</taxon>
    </lineage>
</organism>
<accession>A0A1H8A0T2</accession>